<gene>
    <name evidence="1" type="ORF">BZZ03_10170</name>
</gene>
<dbReference type="RefSeq" id="WP_086583211.1">
    <property type="nucleotide sequence ID" value="NZ_CP127854.1"/>
</dbReference>
<comment type="caution">
    <text evidence="1">The sequence shown here is derived from an EMBL/GenBank/DDBJ whole genome shotgun (WGS) entry which is preliminary data.</text>
</comment>
<dbReference type="Proteomes" id="UP000194606">
    <property type="component" value="Unassembled WGS sequence"/>
</dbReference>
<reference evidence="1 2" key="1">
    <citation type="submission" date="2017-02" db="EMBL/GenBank/DDBJ databases">
        <authorList>
            <person name="Peterson S.W."/>
        </authorList>
    </citation>
    <scope>NUCLEOTIDE SEQUENCE [LARGE SCALE GENOMIC DNA]</scope>
    <source>
        <strain evidence="1">159469</strain>
    </source>
</reference>
<dbReference type="EMBL" id="MUIZ01000007">
    <property type="protein sequence ID" value="OUK03746.1"/>
    <property type="molecule type" value="Genomic_DNA"/>
</dbReference>
<proteinExistence type="predicted"/>
<protein>
    <submittedName>
        <fullName evidence="1">Uncharacterized protein</fullName>
    </submittedName>
</protein>
<sequence length="86" mass="9676">MDIIDKLIKKAQKEMQKVQIQTKGLINVVKSSEKRTQVQKDSQQEVVQAKQSLLKNSSELKASLKGSFANKVSETFEKQKEALGDI</sequence>
<name>A0A252CB25_9LACT</name>
<organism evidence="1 2">
    <name type="scientific">Lactococcus petauri</name>
    <dbReference type="NCBI Taxonomy" id="1940789"/>
    <lineage>
        <taxon>Bacteria</taxon>
        <taxon>Bacillati</taxon>
        <taxon>Bacillota</taxon>
        <taxon>Bacilli</taxon>
        <taxon>Lactobacillales</taxon>
        <taxon>Streptococcaceae</taxon>
        <taxon>Lactococcus</taxon>
    </lineage>
</organism>
<evidence type="ECO:0000313" key="2">
    <source>
        <dbReference type="Proteomes" id="UP000194606"/>
    </source>
</evidence>
<accession>A0A252CB25</accession>
<evidence type="ECO:0000313" key="1">
    <source>
        <dbReference type="EMBL" id="OUK03746.1"/>
    </source>
</evidence>
<dbReference type="AlphaFoldDB" id="A0A252CB25"/>